<protein>
    <submittedName>
        <fullName evidence="1">Uncharacterized protein</fullName>
    </submittedName>
</protein>
<name>A0A5J4SR75_9ZZZZ</name>
<organism evidence="1">
    <name type="scientific">termite gut metagenome</name>
    <dbReference type="NCBI Taxonomy" id="433724"/>
    <lineage>
        <taxon>unclassified sequences</taxon>
        <taxon>metagenomes</taxon>
        <taxon>organismal metagenomes</taxon>
    </lineage>
</organism>
<sequence>MENRKIILSDNGTVIVPSETKMSISEIADLFGIYYQTIKKLIQDIEKQRSTERSVVKSGVAGGDYSGSCTVEGSKIYPYYYGLEMVIAVALCVQSAKSKLIRE</sequence>
<reference evidence="1" key="1">
    <citation type="submission" date="2019-03" db="EMBL/GenBank/DDBJ databases">
        <title>Single cell metagenomics reveals metabolic interactions within the superorganism composed of flagellate Streblomastix strix and complex community of Bacteroidetes bacteria on its surface.</title>
        <authorList>
            <person name="Treitli S.C."/>
            <person name="Kolisko M."/>
            <person name="Husnik F."/>
            <person name="Keeling P."/>
            <person name="Hampl V."/>
        </authorList>
    </citation>
    <scope>NUCLEOTIDE SEQUENCE</scope>
    <source>
        <strain evidence="1">STM</strain>
    </source>
</reference>
<accession>A0A5J4SR75</accession>
<proteinExistence type="predicted"/>
<evidence type="ECO:0000313" key="1">
    <source>
        <dbReference type="EMBL" id="KAA6348332.1"/>
    </source>
</evidence>
<gene>
    <name evidence="1" type="ORF">EZS27_004222</name>
</gene>
<dbReference type="EMBL" id="SNRY01000071">
    <property type="protein sequence ID" value="KAA6348332.1"/>
    <property type="molecule type" value="Genomic_DNA"/>
</dbReference>
<comment type="caution">
    <text evidence="1">The sequence shown here is derived from an EMBL/GenBank/DDBJ whole genome shotgun (WGS) entry which is preliminary data.</text>
</comment>
<dbReference type="AlphaFoldDB" id="A0A5J4SR75"/>